<dbReference type="NCBIfam" id="NF005724">
    <property type="entry name" value="PRK07539.1-4"/>
    <property type="match status" value="1"/>
</dbReference>
<evidence type="ECO:0000256" key="2">
    <source>
        <dbReference type="ARBA" id="ARBA00022714"/>
    </source>
</evidence>
<keyword evidence="4" id="KW-1278">Translocase</keyword>
<dbReference type="InterPro" id="IPR036249">
    <property type="entry name" value="Thioredoxin-like_sf"/>
</dbReference>
<dbReference type="GO" id="GO:1902494">
    <property type="term" value="C:catalytic complex"/>
    <property type="evidence" value="ECO:0007669"/>
    <property type="project" value="UniProtKB-ARBA"/>
</dbReference>
<dbReference type="Pfam" id="PF01257">
    <property type="entry name" value="2Fe-2S_thioredx"/>
    <property type="match status" value="1"/>
</dbReference>
<dbReference type="FunFam" id="3.40.30.10:FF:000022">
    <property type="entry name" value="NADH dehydrogenase flavoprotein 2, mitochondrial"/>
    <property type="match status" value="1"/>
</dbReference>
<dbReference type="GO" id="GO:0003954">
    <property type="term" value="F:NADH dehydrogenase activity"/>
    <property type="evidence" value="ECO:0007669"/>
    <property type="project" value="TreeGrafter"/>
</dbReference>
<dbReference type="GO" id="GO:0031967">
    <property type="term" value="C:organelle envelope"/>
    <property type="evidence" value="ECO:0007669"/>
    <property type="project" value="UniProtKB-ARBA"/>
</dbReference>
<dbReference type="FunFam" id="1.10.10.1590:FF:000001">
    <property type="entry name" value="NADH-quinone oxidoreductase subunit E"/>
    <property type="match status" value="1"/>
</dbReference>
<dbReference type="InterPro" id="IPR042128">
    <property type="entry name" value="NuoE_dom"/>
</dbReference>
<dbReference type="GO" id="GO:0022890">
    <property type="term" value="F:inorganic cation transmembrane transporter activity"/>
    <property type="evidence" value="ECO:0007669"/>
    <property type="project" value="UniProtKB-ARBA"/>
</dbReference>
<dbReference type="PANTHER" id="PTHR10371:SF3">
    <property type="entry name" value="NADH DEHYDROGENASE [UBIQUINONE] FLAVOPROTEIN 2, MITOCHONDRIAL"/>
    <property type="match status" value="1"/>
</dbReference>
<dbReference type="OrthoDB" id="9807941at2"/>
<evidence type="ECO:0000256" key="6">
    <source>
        <dbReference type="ARBA" id="ARBA00023014"/>
    </source>
</evidence>
<dbReference type="RefSeq" id="WP_085806072.1">
    <property type="nucleotide sequence ID" value="NZ_FWFX01000007.1"/>
</dbReference>
<dbReference type="Gene3D" id="1.10.150.20">
    <property type="entry name" value="5' to 3' exonuclease, C-terminal subdomain"/>
    <property type="match status" value="1"/>
</dbReference>
<name>A0A1X6ZFD7_9RHOB</name>
<accession>A0A1X6ZFD7</accession>
<dbReference type="CDD" id="cd03064">
    <property type="entry name" value="TRX_Fd_NuoE"/>
    <property type="match status" value="1"/>
</dbReference>
<keyword evidence="3" id="KW-0479">Metal-binding</keyword>
<dbReference type="InterPro" id="IPR041921">
    <property type="entry name" value="NuoE_N"/>
</dbReference>
<feature type="compositionally biased region" description="Low complexity" evidence="10">
    <location>
        <begin position="242"/>
        <end position="257"/>
    </location>
</feature>
<comment type="cofactor">
    <cofactor evidence="8">
        <name>[2Fe-2S] cluster</name>
        <dbReference type="ChEBI" id="CHEBI:190135"/>
    </cofactor>
</comment>
<dbReference type="EMBL" id="FWFX01000007">
    <property type="protein sequence ID" value="SLN49857.1"/>
    <property type="molecule type" value="Genomic_DNA"/>
</dbReference>
<dbReference type="AlphaFoldDB" id="A0A1X6ZFD7"/>
<keyword evidence="11" id="KW-0560">Oxidoreductase</keyword>
<comment type="catalytic activity">
    <reaction evidence="9">
        <text>a quinone + NADH + 5 H(+)(in) = a quinol + NAD(+) + 4 H(+)(out)</text>
        <dbReference type="Rhea" id="RHEA:57888"/>
        <dbReference type="ChEBI" id="CHEBI:15378"/>
        <dbReference type="ChEBI" id="CHEBI:24646"/>
        <dbReference type="ChEBI" id="CHEBI:57540"/>
        <dbReference type="ChEBI" id="CHEBI:57945"/>
        <dbReference type="ChEBI" id="CHEBI:132124"/>
    </reaction>
</comment>
<evidence type="ECO:0000256" key="7">
    <source>
        <dbReference type="ARBA" id="ARBA00023027"/>
    </source>
</evidence>
<evidence type="ECO:0000256" key="4">
    <source>
        <dbReference type="ARBA" id="ARBA00022967"/>
    </source>
</evidence>
<evidence type="ECO:0000313" key="11">
    <source>
        <dbReference type="EMBL" id="SLN49857.1"/>
    </source>
</evidence>
<dbReference type="Gene3D" id="3.40.30.10">
    <property type="entry name" value="Glutaredoxin"/>
    <property type="match status" value="1"/>
</dbReference>
<evidence type="ECO:0000256" key="9">
    <source>
        <dbReference type="ARBA" id="ARBA00047712"/>
    </source>
</evidence>
<dbReference type="GO" id="GO:0098796">
    <property type="term" value="C:membrane protein complex"/>
    <property type="evidence" value="ECO:0007669"/>
    <property type="project" value="UniProtKB-ARBA"/>
</dbReference>
<dbReference type="Gene3D" id="1.10.10.1590">
    <property type="entry name" value="NADH-quinone oxidoreductase subunit E"/>
    <property type="match status" value="1"/>
</dbReference>
<sequence length="361" mass="39375">MLRRLHHEQPESFAFTPANQAWAEAQISKYPEGRQASAVIPLLWRAQEQEGWVSRPAIEVIAQMLDMAQIRVLEVTSFYFMFQMQPVGSVAHIQICGTLSCMICGAEDLVAVCREKIADEPHVVSADGKFSWEEVECLGACTNAPMAQIGKDYYEDLTADRLREILDELAAGDVPVPGPQNGRYASEPLSGLTSLTEFDSGKTQYNASAALATDIGDTVKRIDGSEVPLLAPWRDKGANHNPAASKVKQAKAPAKPAAKAEKPAAKKDDAPTAEAGDVSEKKPRTLKAARKAGADDLKKISGVGPKLEQTLNELGFYHYDQIAKWSEAEIAWVDARLKFKGRIERDDWIGQATELAKGGKA</sequence>
<evidence type="ECO:0000256" key="3">
    <source>
        <dbReference type="ARBA" id="ARBA00022723"/>
    </source>
</evidence>
<dbReference type="GO" id="GO:0046872">
    <property type="term" value="F:metal ion binding"/>
    <property type="evidence" value="ECO:0007669"/>
    <property type="project" value="UniProtKB-KW"/>
</dbReference>
<dbReference type="PANTHER" id="PTHR10371">
    <property type="entry name" value="NADH DEHYDROGENASE UBIQUINONE FLAVOPROTEIN 2, MITOCHONDRIAL"/>
    <property type="match status" value="1"/>
</dbReference>
<evidence type="ECO:0000256" key="8">
    <source>
        <dbReference type="ARBA" id="ARBA00034078"/>
    </source>
</evidence>
<keyword evidence="5" id="KW-0408">Iron</keyword>
<protein>
    <submittedName>
        <fullName evidence="11">NADH-quinone oxidoreductase chain 2</fullName>
        <ecNumber evidence="11">1.6.5.11</ecNumber>
    </submittedName>
</protein>
<keyword evidence="7" id="KW-0520">NAD</keyword>
<dbReference type="Proteomes" id="UP000193061">
    <property type="component" value="Unassembled WGS sequence"/>
</dbReference>
<dbReference type="GO" id="GO:0022804">
    <property type="term" value="F:active transmembrane transporter activity"/>
    <property type="evidence" value="ECO:0007669"/>
    <property type="project" value="UniProtKB-ARBA"/>
</dbReference>
<dbReference type="GO" id="GO:0098662">
    <property type="term" value="P:inorganic cation transmembrane transport"/>
    <property type="evidence" value="ECO:0007669"/>
    <property type="project" value="UniProtKB-ARBA"/>
</dbReference>
<proteinExistence type="inferred from homology"/>
<evidence type="ECO:0000256" key="5">
    <source>
        <dbReference type="ARBA" id="ARBA00023004"/>
    </source>
</evidence>
<dbReference type="NCBIfam" id="TIGR01958">
    <property type="entry name" value="nuoE_fam"/>
    <property type="match status" value="1"/>
</dbReference>
<dbReference type="EC" id="1.6.5.11" evidence="11"/>
<comment type="similarity">
    <text evidence="1">Belongs to the complex I 24 kDa subunit family.</text>
</comment>
<feature type="region of interest" description="Disordered" evidence="10">
    <location>
        <begin position="231"/>
        <end position="293"/>
    </location>
</feature>
<reference evidence="11 12" key="1">
    <citation type="submission" date="2017-03" db="EMBL/GenBank/DDBJ databases">
        <authorList>
            <person name="Afonso C.L."/>
            <person name="Miller P.J."/>
            <person name="Scott M.A."/>
            <person name="Spackman E."/>
            <person name="Goraichik I."/>
            <person name="Dimitrov K.M."/>
            <person name="Suarez D.L."/>
            <person name="Swayne D.E."/>
        </authorList>
    </citation>
    <scope>NUCLEOTIDE SEQUENCE [LARGE SCALE GENOMIC DNA]</scope>
    <source>
        <strain evidence="11 12">CECT 7450</strain>
    </source>
</reference>
<evidence type="ECO:0000256" key="1">
    <source>
        <dbReference type="ARBA" id="ARBA00010643"/>
    </source>
</evidence>
<evidence type="ECO:0000256" key="10">
    <source>
        <dbReference type="SAM" id="MobiDB-lite"/>
    </source>
</evidence>
<keyword evidence="12" id="KW-1185">Reference proteome</keyword>
<dbReference type="GO" id="GO:0031090">
    <property type="term" value="C:organelle membrane"/>
    <property type="evidence" value="ECO:0007669"/>
    <property type="project" value="UniProtKB-ARBA"/>
</dbReference>
<dbReference type="SUPFAM" id="SSF52833">
    <property type="entry name" value="Thioredoxin-like"/>
    <property type="match status" value="1"/>
</dbReference>
<keyword evidence="6" id="KW-0411">Iron-sulfur</keyword>
<dbReference type="InterPro" id="IPR002023">
    <property type="entry name" value="NuoE-like"/>
</dbReference>
<evidence type="ECO:0000313" key="12">
    <source>
        <dbReference type="Proteomes" id="UP000193061"/>
    </source>
</evidence>
<keyword evidence="2" id="KW-0001">2Fe-2S</keyword>
<dbReference type="GO" id="GO:0051537">
    <property type="term" value="F:2 iron, 2 sulfur cluster binding"/>
    <property type="evidence" value="ECO:0007669"/>
    <property type="project" value="UniProtKB-KW"/>
</dbReference>
<dbReference type="GO" id="GO:0008324">
    <property type="term" value="F:monoatomic cation transmembrane transporter activity"/>
    <property type="evidence" value="ECO:0007669"/>
    <property type="project" value="UniProtKB-ARBA"/>
</dbReference>
<gene>
    <name evidence="11" type="primary">nqo2</name>
    <name evidence="11" type="ORF">ROA7450_02460</name>
</gene>
<feature type="compositionally biased region" description="Basic and acidic residues" evidence="10">
    <location>
        <begin position="258"/>
        <end position="270"/>
    </location>
</feature>
<dbReference type="PROSITE" id="PS01099">
    <property type="entry name" value="COMPLEX1_24K"/>
    <property type="match status" value="1"/>
</dbReference>
<organism evidence="11 12">
    <name type="scientific">Roseovarius albus</name>
    <dbReference type="NCBI Taxonomy" id="1247867"/>
    <lineage>
        <taxon>Bacteria</taxon>
        <taxon>Pseudomonadati</taxon>
        <taxon>Pseudomonadota</taxon>
        <taxon>Alphaproteobacteria</taxon>
        <taxon>Rhodobacterales</taxon>
        <taxon>Roseobacteraceae</taxon>
        <taxon>Roseovarius</taxon>
    </lineage>
</organism>